<protein>
    <submittedName>
        <fullName evidence="2">Uncharacterized protein</fullName>
    </submittedName>
</protein>
<feature type="region of interest" description="Disordered" evidence="1">
    <location>
        <begin position="13"/>
        <end position="39"/>
    </location>
</feature>
<proteinExistence type="predicted"/>
<comment type="caution">
    <text evidence="2">The sequence shown here is derived from an EMBL/GenBank/DDBJ whole genome shotgun (WGS) entry which is preliminary data.</text>
</comment>
<feature type="compositionally biased region" description="Polar residues" evidence="1">
    <location>
        <begin position="96"/>
        <end position="109"/>
    </location>
</feature>
<organism evidence="2 3">
    <name type="scientific">Rubus argutus</name>
    <name type="common">Southern blackberry</name>
    <dbReference type="NCBI Taxonomy" id="59490"/>
    <lineage>
        <taxon>Eukaryota</taxon>
        <taxon>Viridiplantae</taxon>
        <taxon>Streptophyta</taxon>
        <taxon>Embryophyta</taxon>
        <taxon>Tracheophyta</taxon>
        <taxon>Spermatophyta</taxon>
        <taxon>Magnoliopsida</taxon>
        <taxon>eudicotyledons</taxon>
        <taxon>Gunneridae</taxon>
        <taxon>Pentapetalae</taxon>
        <taxon>rosids</taxon>
        <taxon>fabids</taxon>
        <taxon>Rosales</taxon>
        <taxon>Rosaceae</taxon>
        <taxon>Rosoideae</taxon>
        <taxon>Rosoideae incertae sedis</taxon>
        <taxon>Rubus</taxon>
    </lineage>
</organism>
<keyword evidence="3" id="KW-1185">Reference proteome</keyword>
<evidence type="ECO:0000313" key="2">
    <source>
        <dbReference type="EMBL" id="KAK9923025.1"/>
    </source>
</evidence>
<evidence type="ECO:0000256" key="1">
    <source>
        <dbReference type="SAM" id="MobiDB-lite"/>
    </source>
</evidence>
<gene>
    <name evidence="2" type="ORF">M0R45_031460</name>
</gene>
<feature type="compositionally biased region" description="Low complexity" evidence="1">
    <location>
        <begin position="21"/>
        <end position="34"/>
    </location>
</feature>
<sequence>MAENLKTKPFPINPWLSLPHQSTTTQTTTINSSSNHRRRLGRATISSSLIMNPRRPLINPIRHSVLKHRPHHHGVSFSAPIRSRRSAQPRRCQPLKPSTQSMSSPSITASLPPSPCSESSPPLAMKTEKKRPNPSLPNLQNLQATPSSTHFLCCKSVIDALVHSNRAPFVAALPLLRRRQSLKSPSPVLAQNQCG</sequence>
<evidence type="ECO:0000313" key="3">
    <source>
        <dbReference type="Proteomes" id="UP001457282"/>
    </source>
</evidence>
<feature type="region of interest" description="Disordered" evidence="1">
    <location>
        <begin position="67"/>
        <end position="142"/>
    </location>
</feature>
<name>A0AAW1WIC7_RUBAR</name>
<accession>A0AAW1WIC7</accession>
<reference evidence="2 3" key="1">
    <citation type="journal article" date="2023" name="G3 (Bethesda)">
        <title>A chromosome-length genome assembly and annotation of blackberry (Rubus argutus, cv. 'Hillquist').</title>
        <authorList>
            <person name="Bruna T."/>
            <person name="Aryal R."/>
            <person name="Dudchenko O."/>
            <person name="Sargent D.J."/>
            <person name="Mead D."/>
            <person name="Buti M."/>
            <person name="Cavallini A."/>
            <person name="Hytonen T."/>
            <person name="Andres J."/>
            <person name="Pham M."/>
            <person name="Weisz D."/>
            <person name="Mascagni F."/>
            <person name="Usai G."/>
            <person name="Natali L."/>
            <person name="Bassil N."/>
            <person name="Fernandez G.E."/>
            <person name="Lomsadze A."/>
            <person name="Armour M."/>
            <person name="Olukolu B."/>
            <person name="Poorten T."/>
            <person name="Britton C."/>
            <person name="Davik J."/>
            <person name="Ashrafi H."/>
            <person name="Aiden E.L."/>
            <person name="Borodovsky M."/>
            <person name="Worthington M."/>
        </authorList>
    </citation>
    <scope>NUCLEOTIDE SEQUENCE [LARGE SCALE GENOMIC DNA]</scope>
    <source>
        <strain evidence="2">PI 553951</strain>
    </source>
</reference>
<dbReference type="Proteomes" id="UP001457282">
    <property type="component" value="Unassembled WGS sequence"/>
</dbReference>
<dbReference type="EMBL" id="JBEDUW010000006">
    <property type="protein sequence ID" value="KAK9923025.1"/>
    <property type="molecule type" value="Genomic_DNA"/>
</dbReference>
<dbReference type="AlphaFoldDB" id="A0AAW1WIC7"/>